<protein>
    <submittedName>
        <fullName evidence="2">MarR family winged helix-turn-helix transcriptional regulator</fullName>
    </submittedName>
</protein>
<dbReference type="InterPro" id="IPR036388">
    <property type="entry name" value="WH-like_DNA-bd_sf"/>
</dbReference>
<dbReference type="PANTHER" id="PTHR33164:SF95">
    <property type="entry name" value="TRANSCRIPTIONAL REGULATOR"/>
    <property type="match status" value="1"/>
</dbReference>
<dbReference type="PROSITE" id="PS50995">
    <property type="entry name" value="HTH_MARR_2"/>
    <property type="match status" value="2"/>
</dbReference>
<dbReference type="InterPro" id="IPR000835">
    <property type="entry name" value="HTH_MarR-typ"/>
</dbReference>
<dbReference type="SMART" id="SM00347">
    <property type="entry name" value="HTH_MARR"/>
    <property type="match status" value="2"/>
</dbReference>
<feature type="domain" description="HTH marR-type" evidence="1">
    <location>
        <begin position="168"/>
        <end position="298"/>
    </location>
</feature>
<dbReference type="Gene3D" id="1.10.10.10">
    <property type="entry name" value="Winged helix-like DNA-binding domain superfamily/Winged helix DNA-binding domain"/>
    <property type="match status" value="2"/>
</dbReference>
<name>A0ABV7YDW6_9ACTN</name>
<dbReference type="EMBL" id="JBHRZH010000017">
    <property type="protein sequence ID" value="MFC3763132.1"/>
    <property type="molecule type" value="Genomic_DNA"/>
</dbReference>
<proteinExistence type="predicted"/>
<organism evidence="2 3">
    <name type="scientific">Tenggerimyces flavus</name>
    <dbReference type="NCBI Taxonomy" id="1708749"/>
    <lineage>
        <taxon>Bacteria</taxon>
        <taxon>Bacillati</taxon>
        <taxon>Actinomycetota</taxon>
        <taxon>Actinomycetes</taxon>
        <taxon>Propionibacteriales</taxon>
        <taxon>Nocardioidaceae</taxon>
        <taxon>Tenggerimyces</taxon>
    </lineage>
</organism>
<dbReference type="PANTHER" id="PTHR33164">
    <property type="entry name" value="TRANSCRIPTIONAL REGULATOR, MARR FAMILY"/>
    <property type="match status" value="1"/>
</dbReference>
<dbReference type="Proteomes" id="UP001595699">
    <property type="component" value="Unassembled WGS sequence"/>
</dbReference>
<keyword evidence="3" id="KW-1185">Reference proteome</keyword>
<comment type="caution">
    <text evidence="2">The sequence shown here is derived from an EMBL/GenBank/DDBJ whole genome shotgun (WGS) entry which is preliminary data.</text>
</comment>
<reference evidence="3" key="1">
    <citation type="journal article" date="2019" name="Int. J. Syst. Evol. Microbiol.">
        <title>The Global Catalogue of Microorganisms (GCM) 10K type strain sequencing project: providing services to taxonomists for standard genome sequencing and annotation.</title>
        <authorList>
            <consortium name="The Broad Institute Genomics Platform"/>
            <consortium name="The Broad Institute Genome Sequencing Center for Infectious Disease"/>
            <person name="Wu L."/>
            <person name="Ma J."/>
        </authorList>
    </citation>
    <scope>NUCLEOTIDE SEQUENCE [LARGE SCALE GENOMIC DNA]</scope>
    <source>
        <strain evidence="3">CGMCC 4.7241</strain>
    </source>
</reference>
<evidence type="ECO:0000313" key="2">
    <source>
        <dbReference type="EMBL" id="MFC3763132.1"/>
    </source>
</evidence>
<evidence type="ECO:0000259" key="1">
    <source>
        <dbReference type="PROSITE" id="PS50995"/>
    </source>
</evidence>
<gene>
    <name evidence="2" type="ORF">ACFOUW_19985</name>
</gene>
<evidence type="ECO:0000313" key="3">
    <source>
        <dbReference type="Proteomes" id="UP001595699"/>
    </source>
</evidence>
<dbReference type="RefSeq" id="WP_205119787.1">
    <property type="nucleotide sequence ID" value="NZ_JAFBCM010000001.1"/>
</dbReference>
<accession>A0ABV7YDW6</accession>
<dbReference type="InterPro" id="IPR036390">
    <property type="entry name" value="WH_DNA-bd_sf"/>
</dbReference>
<dbReference type="InterPro" id="IPR039422">
    <property type="entry name" value="MarR/SlyA-like"/>
</dbReference>
<sequence>MAHVPLPDWDWTVGNLLRVAQQVHVRLWTDLVGPDLTSPQYALLVVVSHEPGIDQRSAGERASLDKATIADMIARMVRHGWLRRARDPDDARRNLVSLTPAGWRVLREATPIIDEVQLRLATPVPADDFDVLLDLLRTITHVELAARTSGQVVEIVAGHHRFAIPELPAVLGHLIRRAQQAHERLWSHEIGGLTSSQTALLSATAEAPFSDQRSLGERAHLDKATGAEMIARMMRRSLVSRTRDVHDARRNLLTLTPAGEQALREVTPGIVRVESLLTESLTARQQDRFRHLLGAVARMPASAQPARLASASH</sequence>
<feature type="domain" description="HTH marR-type" evidence="1">
    <location>
        <begin position="1"/>
        <end position="141"/>
    </location>
</feature>
<dbReference type="SUPFAM" id="SSF46785">
    <property type="entry name" value="Winged helix' DNA-binding domain"/>
    <property type="match status" value="2"/>
</dbReference>
<dbReference type="Pfam" id="PF01047">
    <property type="entry name" value="MarR"/>
    <property type="match status" value="2"/>
</dbReference>